<evidence type="ECO:0000256" key="9">
    <source>
        <dbReference type="RuleBase" id="RU003357"/>
    </source>
</evidence>
<keyword evidence="4 8" id="KW-0812">Transmembrane</keyword>
<sequence>MKNSYYHIGGIFFGLILTAVSMTTKAQTRTISGTVTSSGKPLSGVVISQEGSDQVTMTGNNGTYTLQVSAENPILLFRHPDYAEEKFTVTNQAVVNISLEQKVKGIEEVILNAGYYKVKDKERTGSIAKVSAKDIENQPVTNVLSAAQGRMAGVNIIQAGGTAGGGFDVQIRGRNSLRTILNSPVNGNQPLYVVDGIPWSSNLTSSYSVGILPMSSLNPLNSISPDDIESIEVLKDADATAIYGSRGGNGVILITTKKGRTGAIRLTVDTNYGISKVANQMKLMNTEQYLKMRRDAYANYNVVVPANAYDINGVWDTDRYTDWQKILIGNSAESSSIQLSVSGGNDRNQFSVSASHSNQSTVFPGDYRYKTNILNSNYSYTTENRKVSLSFSNILSSLSNNVISNDLTNKSLNLAPNAPALYDDAGNLNWQNNTFSNPLASLNGRYENRVLQINQSVKAGYEVWNGLKFTLNGGLNIQSLEEYTLAPNTMYNPAFASGASPARSSSSRGTSNLMSYILEPQINWSKDLGASKLYVLLGYTYQSNNSKSSAMTASGFASNSLLYNLAAASLITPRDFTDIDYKYTAVFGRLNYRLMNRYIINLTARRDGSSRFGPNNRFSNFGAIGAAWLFSEESFLKNSKWLSLGKLRGSYGRTGSDLIGDFQFTNSYSVAPSSYNDVPALYPSRLFNPDFTWEKTDKLEVAIELSLFRNLINLTTAYYRNRSSNQLVGIPLASTTGFSNVQANLNATVQNSGWEIEASSSPLKSMNWKWNISFNVSFPMSKLLSFPGLEGSTYANTYVIGQPTSIVKVYQYEGIDPVTGQYMFKDFNQDGKISSPEDQMAIRNVGTKYFGGLQNQISYKNISLSFLLQFVKQNSWNYYRTMTTPGNMNNQPAEFANVWSSTNHDGIIMPYSPGTITATNTLTSNLKNSTAAISDGSFIRLKNVQINYRLPKISKVVGEARIYIQGQNLLTWTDYIGLDPEFTVNGYLPPLKTISMGFQLTF</sequence>
<evidence type="ECO:0000259" key="10">
    <source>
        <dbReference type="Pfam" id="PF00593"/>
    </source>
</evidence>
<dbReference type="InterPro" id="IPR037066">
    <property type="entry name" value="Plug_dom_sf"/>
</dbReference>
<keyword evidence="3 8" id="KW-1134">Transmembrane beta strand</keyword>
<comment type="similarity">
    <text evidence="8 9">Belongs to the TonB-dependent receptor family.</text>
</comment>
<dbReference type="InterPro" id="IPR036942">
    <property type="entry name" value="Beta-barrel_TonB_sf"/>
</dbReference>
<evidence type="ECO:0000256" key="4">
    <source>
        <dbReference type="ARBA" id="ARBA00022692"/>
    </source>
</evidence>
<dbReference type="InterPro" id="IPR000531">
    <property type="entry name" value="Beta-barrel_TonB"/>
</dbReference>
<dbReference type="AlphaFoldDB" id="A0A1M5GWI8"/>
<evidence type="ECO:0000256" key="6">
    <source>
        <dbReference type="ARBA" id="ARBA00023136"/>
    </source>
</evidence>
<evidence type="ECO:0000256" key="2">
    <source>
        <dbReference type="ARBA" id="ARBA00022448"/>
    </source>
</evidence>
<feature type="domain" description="TonB-dependent receptor plug" evidence="11">
    <location>
        <begin position="121"/>
        <end position="251"/>
    </location>
</feature>
<comment type="subcellular location">
    <subcellularLocation>
        <location evidence="1 8">Cell outer membrane</location>
        <topology evidence="1 8">Multi-pass membrane protein</topology>
    </subcellularLocation>
</comment>
<accession>A0A1M5GWI8</accession>
<feature type="domain" description="TonB-dependent receptor-like beta-barrel" evidence="10">
    <location>
        <begin position="422"/>
        <end position="969"/>
    </location>
</feature>
<evidence type="ECO:0000256" key="5">
    <source>
        <dbReference type="ARBA" id="ARBA00023077"/>
    </source>
</evidence>
<dbReference type="SUPFAM" id="SSF56935">
    <property type="entry name" value="Porins"/>
    <property type="match status" value="1"/>
</dbReference>
<dbReference type="EMBL" id="FQVE01000004">
    <property type="protein sequence ID" value="SHG08116.1"/>
    <property type="molecule type" value="Genomic_DNA"/>
</dbReference>
<dbReference type="InterPro" id="IPR008969">
    <property type="entry name" value="CarboxyPept-like_regulatory"/>
</dbReference>
<organism evidence="12 13">
    <name type="scientific">Chryseobacterium vrystaatense</name>
    <dbReference type="NCBI Taxonomy" id="307480"/>
    <lineage>
        <taxon>Bacteria</taxon>
        <taxon>Pseudomonadati</taxon>
        <taxon>Bacteroidota</taxon>
        <taxon>Flavobacteriia</taxon>
        <taxon>Flavobacteriales</taxon>
        <taxon>Weeksellaceae</taxon>
        <taxon>Chryseobacterium group</taxon>
        <taxon>Chryseobacterium</taxon>
    </lineage>
</organism>
<dbReference type="GO" id="GO:0009279">
    <property type="term" value="C:cell outer membrane"/>
    <property type="evidence" value="ECO:0007669"/>
    <property type="project" value="UniProtKB-SubCell"/>
</dbReference>
<evidence type="ECO:0000256" key="8">
    <source>
        <dbReference type="PROSITE-ProRule" id="PRU01360"/>
    </source>
</evidence>
<evidence type="ECO:0000256" key="7">
    <source>
        <dbReference type="ARBA" id="ARBA00023237"/>
    </source>
</evidence>
<evidence type="ECO:0000259" key="11">
    <source>
        <dbReference type="Pfam" id="PF07715"/>
    </source>
</evidence>
<dbReference type="Proteomes" id="UP000184108">
    <property type="component" value="Unassembled WGS sequence"/>
</dbReference>
<dbReference type="Pfam" id="PF00593">
    <property type="entry name" value="TonB_dep_Rec_b-barrel"/>
    <property type="match status" value="1"/>
</dbReference>
<name>A0A1M5GWI8_9FLAO</name>
<dbReference type="PROSITE" id="PS52016">
    <property type="entry name" value="TONB_DEPENDENT_REC_3"/>
    <property type="match status" value="1"/>
</dbReference>
<keyword evidence="6 8" id="KW-0472">Membrane</keyword>
<proteinExistence type="inferred from homology"/>
<dbReference type="NCBIfam" id="TIGR04056">
    <property type="entry name" value="OMP_RagA_SusC"/>
    <property type="match status" value="1"/>
</dbReference>
<evidence type="ECO:0000256" key="3">
    <source>
        <dbReference type="ARBA" id="ARBA00022452"/>
    </source>
</evidence>
<dbReference type="Pfam" id="PF13715">
    <property type="entry name" value="CarbopepD_reg_2"/>
    <property type="match status" value="1"/>
</dbReference>
<dbReference type="SUPFAM" id="SSF49464">
    <property type="entry name" value="Carboxypeptidase regulatory domain-like"/>
    <property type="match status" value="1"/>
</dbReference>
<gene>
    <name evidence="12" type="ORF">SAMN02787073_3494</name>
</gene>
<dbReference type="InterPro" id="IPR039426">
    <property type="entry name" value="TonB-dep_rcpt-like"/>
</dbReference>
<dbReference type="RefSeq" id="WP_073174666.1">
    <property type="nucleotide sequence ID" value="NZ_FQVE01000004.1"/>
</dbReference>
<reference evidence="13" key="1">
    <citation type="submission" date="2016-11" db="EMBL/GenBank/DDBJ databases">
        <authorList>
            <person name="Varghese N."/>
            <person name="Submissions S."/>
        </authorList>
    </citation>
    <scope>NUCLEOTIDE SEQUENCE [LARGE SCALE GENOMIC DNA]</scope>
    <source>
        <strain evidence="13">YR203</strain>
    </source>
</reference>
<dbReference type="Gene3D" id="2.40.170.20">
    <property type="entry name" value="TonB-dependent receptor, beta-barrel domain"/>
    <property type="match status" value="1"/>
</dbReference>
<dbReference type="InterPro" id="IPR023997">
    <property type="entry name" value="TonB-dep_OMP_SusC/RagA_CS"/>
</dbReference>
<evidence type="ECO:0000313" key="12">
    <source>
        <dbReference type="EMBL" id="SHG08116.1"/>
    </source>
</evidence>
<dbReference type="Gene3D" id="2.170.130.10">
    <property type="entry name" value="TonB-dependent receptor, plug domain"/>
    <property type="match status" value="1"/>
</dbReference>
<keyword evidence="5 9" id="KW-0798">TonB box</keyword>
<dbReference type="InterPro" id="IPR012910">
    <property type="entry name" value="Plug_dom"/>
</dbReference>
<dbReference type="Gene3D" id="2.60.40.1120">
    <property type="entry name" value="Carboxypeptidase-like, regulatory domain"/>
    <property type="match status" value="1"/>
</dbReference>
<protein>
    <submittedName>
        <fullName evidence="12">TonB-linked outer membrane protein, SusC/RagA family</fullName>
    </submittedName>
</protein>
<dbReference type="InterPro" id="IPR023996">
    <property type="entry name" value="TonB-dep_OMP_SusC/RagA"/>
</dbReference>
<evidence type="ECO:0000256" key="1">
    <source>
        <dbReference type="ARBA" id="ARBA00004571"/>
    </source>
</evidence>
<evidence type="ECO:0000313" key="13">
    <source>
        <dbReference type="Proteomes" id="UP000184108"/>
    </source>
</evidence>
<dbReference type="Pfam" id="PF07715">
    <property type="entry name" value="Plug"/>
    <property type="match status" value="1"/>
</dbReference>
<dbReference type="NCBIfam" id="TIGR04057">
    <property type="entry name" value="SusC_RagA_signa"/>
    <property type="match status" value="1"/>
</dbReference>
<keyword evidence="2 8" id="KW-0813">Transport</keyword>
<keyword evidence="7 8" id="KW-0998">Cell outer membrane</keyword>